<dbReference type="EMBL" id="MU276421">
    <property type="protein sequence ID" value="KAI0038748.1"/>
    <property type="molecule type" value="Genomic_DNA"/>
</dbReference>
<organism evidence="1 2">
    <name type="scientific">Auriscalpium vulgare</name>
    <dbReference type="NCBI Taxonomy" id="40419"/>
    <lineage>
        <taxon>Eukaryota</taxon>
        <taxon>Fungi</taxon>
        <taxon>Dikarya</taxon>
        <taxon>Basidiomycota</taxon>
        <taxon>Agaricomycotina</taxon>
        <taxon>Agaricomycetes</taxon>
        <taxon>Russulales</taxon>
        <taxon>Auriscalpiaceae</taxon>
        <taxon>Auriscalpium</taxon>
    </lineage>
</organism>
<reference evidence="1" key="1">
    <citation type="submission" date="2021-02" db="EMBL/GenBank/DDBJ databases">
        <authorList>
            <consortium name="DOE Joint Genome Institute"/>
            <person name="Ahrendt S."/>
            <person name="Looney B.P."/>
            <person name="Miyauchi S."/>
            <person name="Morin E."/>
            <person name="Drula E."/>
            <person name="Courty P.E."/>
            <person name="Chicoki N."/>
            <person name="Fauchery L."/>
            <person name="Kohler A."/>
            <person name="Kuo A."/>
            <person name="Labutti K."/>
            <person name="Pangilinan J."/>
            <person name="Lipzen A."/>
            <person name="Riley R."/>
            <person name="Andreopoulos W."/>
            <person name="He G."/>
            <person name="Johnson J."/>
            <person name="Barry K.W."/>
            <person name="Grigoriev I.V."/>
            <person name="Nagy L."/>
            <person name="Hibbett D."/>
            <person name="Henrissat B."/>
            <person name="Matheny P.B."/>
            <person name="Labbe J."/>
            <person name="Martin F."/>
        </authorList>
    </citation>
    <scope>NUCLEOTIDE SEQUENCE</scope>
    <source>
        <strain evidence="1">FP105234-sp</strain>
    </source>
</reference>
<evidence type="ECO:0000313" key="2">
    <source>
        <dbReference type="Proteomes" id="UP000814033"/>
    </source>
</evidence>
<dbReference type="Proteomes" id="UP000814033">
    <property type="component" value="Unassembled WGS sequence"/>
</dbReference>
<name>A0ACB8R433_9AGAM</name>
<sequence>MRFATIITLAFAAFFAPVLAAPSPVAGNDAVARNVCFDEVTQKRQRTQGCAAMLLEGLAWALHRAYLT</sequence>
<comment type="caution">
    <text evidence="1">The sequence shown here is derived from an EMBL/GenBank/DDBJ whole genome shotgun (WGS) entry which is preliminary data.</text>
</comment>
<accession>A0ACB8R433</accession>
<proteinExistence type="predicted"/>
<protein>
    <submittedName>
        <fullName evidence="1">Uncharacterized protein</fullName>
    </submittedName>
</protein>
<gene>
    <name evidence="1" type="ORF">FA95DRAFT_1613133</name>
</gene>
<keyword evidence="2" id="KW-1185">Reference proteome</keyword>
<evidence type="ECO:0000313" key="1">
    <source>
        <dbReference type="EMBL" id="KAI0038748.1"/>
    </source>
</evidence>
<reference evidence="1" key="2">
    <citation type="journal article" date="2022" name="New Phytol.">
        <title>Evolutionary transition to the ectomycorrhizal habit in the genomes of a hyperdiverse lineage of mushroom-forming fungi.</title>
        <authorList>
            <person name="Looney B."/>
            <person name="Miyauchi S."/>
            <person name="Morin E."/>
            <person name="Drula E."/>
            <person name="Courty P.E."/>
            <person name="Kohler A."/>
            <person name="Kuo A."/>
            <person name="LaButti K."/>
            <person name="Pangilinan J."/>
            <person name="Lipzen A."/>
            <person name="Riley R."/>
            <person name="Andreopoulos W."/>
            <person name="He G."/>
            <person name="Johnson J."/>
            <person name="Nolan M."/>
            <person name="Tritt A."/>
            <person name="Barry K.W."/>
            <person name="Grigoriev I.V."/>
            <person name="Nagy L.G."/>
            <person name="Hibbett D."/>
            <person name="Henrissat B."/>
            <person name="Matheny P.B."/>
            <person name="Labbe J."/>
            <person name="Martin F.M."/>
        </authorList>
    </citation>
    <scope>NUCLEOTIDE SEQUENCE</scope>
    <source>
        <strain evidence="1">FP105234-sp</strain>
    </source>
</reference>